<dbReference type="InterPro" id="IPR011037">
    <property type="entry name" value="Pyrv_Knase-like_insert_dom_sf"/>
</dbReference>
<gene>
    <name evidence="4" type="ORF">H6A20_08270</name>
</gene>
<sequence>MGKLLGICISERRGTQKKEVEEALLKENWGIEGDAHAGDWHRQVSLLSFEKIEDFRARGAEVDFGAFGENLIVEGYDLRRLPVGTRFHIGEAVLELTQIGKECHSHCEIYKTMGDCIMPREGVFTEVVKGGRIRRGDAVDLEPPAPDRPFTAAVITLSDKGARGEREDKSGPKICELVREAGYEVKETLLLPDGTEPLKSQLIRLADQRQMDVIFTTGGTGFSERDLTPEATTAVCDRMANGIADAIRNYSMTITPRAMFSRAVSGIRGKTLIINLPGSPKAVEEALEFLLPHLEHGLGILRGTAGECGRK</sequence>
<dbReference type="InterPro" id="IPR051920">
    <property type="entry name" value="MPT_Adenylyltrnsfr/MoaC-Rel"/>
</dbReference>
<dbReference type="Proteomes" id="UP000705508">
    <property type="component" value="Unassembled WGS sequence"/>
</dbReference>
<keyword evidence="2" id="KW-0501">Molybdenum cofactor biosynthesis</keyword>
<evidence type="ECO:0000313" key="5">
    <source>
        <dbReference type="Proteomes" id="UP000705508"/>
    </source>
</evidence>
<dbReference type="PANTHER" id="PTHR43764">
    <property type="entry name" value="MOLYBDENUM COFACTOR BIOSYNTHESIS"/>
    <property type="match status" value="1"/>
</dbReference>
<dbReference type="Pfam" id="PF03473">
    <property type="entry name" value="MOSC"/>
    <property type="match status" value="1"/>
</dbReference>
<dbReference type="Gene3D" id="3.40.980.10">
    <property type="entry name" value="MoaB/Mog-like domain"/>
    <property type="match status" value="1"/>
</dbReference>
<dbReference type="PROSITE" id="PS51340">
    <property type="entry name" value="MOSC"/>
    <property type="match status" value="1"/>
</dbReference>
<dbReference type="GO" id="GO:0030151">
    <property type="term" value="F:molybdenum ion binding"/>
    <property type="evidence" value="ECO:0007669"/>
    <property type="project" value="InterPro"/>
</dbReference>
<dbReference type="GO" id="GO:0003824">
    <property type="term" value="F:catalytic activity"/>
    <property type="evidence" value="ECO:0007669"/>
    <property type="project" value="InterPro"/>
</dbReference>
<dbReference type="CDD" id="cd00886">
    <property type="entry name" value="MogA_MoaB"/>
    <property type="match status" value="1"/>
</dbReference>
<dbReference type="InterPro" id="IPR001453">
    <property type="entry name" value="MoaB/Mog_dom"/>
</dbReference>
<dbReference type="GO" id="GO:0030170">
    <property type="term" value="F:pyridoxal phosphate binding"/>
    <property type="evidence" value="ECO:0007669"/>
    <property type="project" value="InterPro"/>
</dbReference>
<evidence type="ECO:0000259" key="3">
    <source>
        <dbReference type="PROSITE" id="PS51340"/>
    </source>
</evidence>
<organism evidence="4 5">
    <name type="scientific">Mordavella massiliensis</name>
    <dbReference type="NCBI Taxonomy" id="1871024"/>
    <lineage>
        <taxon>Bacteria</taxon>
        <taxon>Bacillati</taxon>
        <taxon>Bacillota</taxon>
        <taxon>Clostridia</taxon>
        <taxon>Eubacteriales</taxon>
        <taxon>Clostridiaceae</taxon>
        <taxon>Mordavella</taxon>
    </lineage>
</organism>
<dbReference type="Pfam" id="PF00994">
    <property type="entry name" value="MoCF_biosynth"/>
    <property type="match status" value="1"/>
</dbReference>
<dbReference type="PANTHER" id="PTHR43764:SF1">
    <property type="entry name" value="MOLYBDOPTERIN MOLYBDOTRANSFERASE"/>
    <property type="match status" value="1"/>
</dbReference>
<accession>A0A938XDG5</accession>
<dbReference type="SUPFAM" id="SSF50800">
    <property type="entry name" value="PK beta-barrel domain-like"/>
    <property type="match status" value="1"/>
</dbReference>
<dbReference type="InterPro" id="IPR036425">
    <property type="entry name" value="MoaB/Mog-like_dom_sf"/>
</dbReference>
<dbReference type="InterPro" id="IPR005302">
    <property type="entry name" value="MoCF_Sase_C"/>
</dbReference>
<dbReference type="GO" id="GO:0006777">
    <property type="term" value="P:Mo-molybdopterin cofactor biosynthetic process"/>
    <property type="evidence" value="ECO:0007669"/>
    <property type="project" value="UniProtKB-KW"/>
</dbReference>
<dbReference type="EMBL" id="JACJKS010000010">
    <property type="protein sequence ID" value="MBM6948643.1"/>
    <property type="molecule type" value="Genomic_DNA"/>
</dbReference>
<dbReference type="Gene3D" id="2.40.33.20">
    <property type="entry name" value="PK beta-barrel domain-like"/>
    <property type="match status" value="1"/>
</dbReference>
<reference evidence="4" key="2">
    <citation type="journal article" date="2021" name="Sci. Rep.">
        <title>The distribution of antibiotic resistance genes in chicken gut microbiota commensals.</title>
        <authorList>
            <person name="Juricova H."/>
            <person name="Matiasovicova J."/>
            <person name="Kubasova T."/>
            <person name="Cejkova D."/>
            <person name="Rychlik I."/>
        </authorList>
    </citation>
    <scope>NUCLEOTIDE SEQUENCE</scope>
    <source>
        <strain evidence="4">An582</strain>
    </source>
</reference>
<evidence type="ECO:0000256" key="2">
    <source>
        <dbReference type="ARBA" id="ARBA00023150"/>
    </source>
</evidence>
<dbReference type="RefSeq" id="WP_204906655.1">
    <property type="nucleotide sequence ID" value="NZ_JACJKS010000010.1"/>
</dbReference>
<dbReference type="SUPFAM" id="SSF53218">
    <property type="entry name" value="Molybdenum cofactor biosynthesis proteins"/>
    <property type="match status" value="1"/>
</dbReference>
<evidence type="ECO:0000313" key="4">
    <source>
        <dbReference type="EMBL" id="MBM6948643.1"/>
    </source>
</evidence>
<evidence type="ECO:0000256" key="1">
    <source>
        <dbReference type="ARBA" id="ARBA00005046"/>
    </source>
</evidence>
<dbReference type="SMART" id="SM00852">
    <property type="entry name" value="MoCF_biosynth"/>
    <property type="match status" value="1"/>
</dbReference>
<dbReference type="NCBIfam" id="TIGR00177">
    <property type="entry name" value="molyb_syn"/>
    <property type="match status" value="1"/>
</dbReference>
<comment type="pathway">
    <text evidence="1">Cofactor biosynthesis; molybdopterin biosynthesis.</text>
</comment>
<feature type="domain" description="MOSC" evidence="3">
    <location>
        <begin position="18"/>
        <end position="142"/>
    </location>
</feature>
<name>A0A938XDG5_9CLOT</name>
<protein>
    <submittedName>
        <fullName evidence="4">MOSC domain-containing protein</fullName>
    </submittedName>
</protein>
<reference evidence="4" key="1">
    <citation type="submission" date="2020-08" db="EMBL/GenBank/DDBJ databases">
        <authorList>
            <person name="Cejkova D."/>
            <person name="Kubasova T."/>
            <person name="Jahodarova E."/>
            <person name="Rychlik I."/>
        </authorList>
    </citation>
    <scope>NUCLEOTIDE SEQUENCE</scope>
    <source>
        <strain evidence="4">An582</strain>
    </source>
</reference>
<proteinExistence type="predicted"/>
<dbReference type="AlphaFoldDB" id="A0A938XDG5"/>
<comment type="caution">
    <text evidence="4">The sequence shown here is derived from an EMBL/GenBank/DDBJ whole genome shotgun (WGS) entry which is preliminary data.</text>
</comment>